<reference evidence="2" key="1">
    <citation type="submission" date="2020-02" db="EMBL/GenBank/DDBJ databases">
        <authorList>
            <person name="Meier V. D."/>
        </authorList>
    </citation>
    <scope>NUCLEOTIDE SEQUENCE</scope>
    <source>
        <strain evidence="2">AVDCRST_MAG21</strain>
    </source>
</reference>
<proteinExistence type="predicted"/>
<evidence type="ECO:0000313" key="2">
    <source>
        <dbReference type="EMBL" id="CAA9372398.1"/>
    </source>
</evidence>
<name>A0A6J4MYK2_9ACTN</name>
<organism evidence="2">
    <name type="scientific">uncultured Nocardioidaceae bacterium</name>
    <dbReference type="NCBI Taxonomy" id="253824"/>
    <lineage>
        <taxon>Bacteria</taxon>
        <taxon>Bacillati</taxon>
        <taxon>Actinomycetota</taxon>
        <taxon>Actinomycetes</taxon>
        <taxon>Propionibacteriales</taxon>
        <taxon>Nocardioidaceae</taxon>
        <taxon>environmental samples</taxon>
    </lineage>
</organism>
<sequence length="58" mass="6435">MTFPYRRTPRRQQSVRSKNRTALATPDAVLQHHHFATTTGQPVPMRVAGAATVHGAVR</sequence>
<gene>
    <name evidence="2" type="ORF">AVDCRST_MAG21-1136</name>
</gene>
<feature type="compositionally biased region" description="Polar residues" evidence="1">
    <location>
        <begin position="11"/>
        <end position="22"/>
    </location>
</feature>
<evidence type="ECO:0000256" key="1">
    <source>
        <dbReference type="SAM" id="MobiDB-lite"/>
    </source>
</evidence>
<feature type="region of interest" description="Disordered" evidence="1">
    <location>
        <begin position="1"/>
        <end position="22"/>
    </location>
</feature>
<protein>
    <submittedName>
        <fullName evidence="2">Uncharacterized protein</fullName>
    </submittedName>
</protein>
<dbReference type="EMBL" id="CADCUL010000091">
    <property type="protein sequence ID" value="CAA9372398.1"/>
    <property type="molecule type" value="Genomic_DNA"/>
</dbReference>
<accession>A0A6J4MYK2</accession>
<dbReference type="AlphaFoldDB" id="A0A6J4MYK2"/>